<comment type="caution">
    <text evidence="2">The sequence shown here is derived from an EMBL/GenBank/DDBJ whole genome shotgun (WGS) entry which is preliminary data.</text>
</comment>
<name>A0ABS1LBB4_9ACTN</name>
<sequence length="152" mass="16908">MKHVLLAALAPLALGAAAGPAAAADPQPVQPFVPGINEDPDLSAAWQKWQSKGIDDYVITVRETCFCVRRKPVETVIRNDRTVRVTQGDRRLKASRGWSMDELFSLIRDARTEAERVDVEWTRRGVPSSIVIDPSTMVADEETYYTVTLSRP</sequence>
<dbReference type="Pfam" id="PF19671">
    <property type="entry name" value="DUF6174"/>
    <property type="match status" value="1"/>
</dbReference>
<dbReference type="RefSeq" id="WP_201938569.1">
    <property type="nucleotide sequence ID" value="NZ_JAERSG010000004.1"/>
</dbReference>
<dbReference type="Proteomes" id="UP000636918">
    <property type="component" value="Unassembled WGS sequence"/>
</dbReference>
<accession>A0ABS1LBB4</accession>
<evidence type="ECO:0000313" key="2">
    <source>
        <dbReference type="EMBL" id="MBL0748980.1"/>
    </source>
</evidence>
<dbReference type="InterPro" id="IPR046172">
    <property type="entry name" value="DUF6174"/>
</dbReference>
<gene>
    <name evidence="2" type="ORF">JI751_15270</name>
</gene>
<keyword evidence="3" id="KW-1185">Reference proteome</keyword>
<feature type="chain" id="PRO_5045285121" evidence="1">
    <location>
        <begin position="24"/>
        <end position="152"/>
    </location>
</feature>
<dbReference type="EMBL" id="JAERSG010000004">
    <property type="protein sequence ID" value="MBL0748980.1"/>
    <property type="molecule type" value="Genomic_DNA"/>
</dbReference>
<keyword evidence="1" id="KW-0732">Signal</keyword>
<evidence type="ECO:0000313" key="3">
    <source>
        <dbReference type="Proteomes" id="UP000636918"/>
    </source>
</evidence>
<reference evidence="2 3" key="1">
    <citation type="submission" date="2021-01" db="EMBL/GenBank/DDBJ databases">
        <title>Genome seq and assembly of Nocardiodes sp. G10.</title>
        <authorList>
            <person name="Chhetri G."/>
        </authorList>
    </citation>
    <scope>NUCLEOTIDE SEQUENCE [LARGE SCALE GENOMIC DNA]</scope>
    <source>
        <strain evidence="2 3">G10</strain>
    </source>
</reference>
<proteinExistence type="predicted"/>
<evidence type="ECO:0000256" key="1">
    <source>
        <dbReference type="SAM" id="SignalP"/>
    </source>
</evidence>
<protein>
    <submittedName>
        <fullName evidence="2">Uncharacterized protein</fullName>
    </submittedName>
</protein>
<organism evidence="2 3">
    <name type="scientific">Nocardioides baculatus</name>
    <dbReference type="NCBI Taxonomy" id="2801337"/>
    <lineage>
        <taxon>Bacteria</taxon>
        <taxon>Bacillati</taxon>
        <taxon>Actinomycetota</taxon>
        <taxon>Actinomycetes</taxon>
        <taxon>Propionibacteriales</taxon>
        <taxon>Nocardioidaceae</taxon>
        <taxon>Nocardioides</taxon>
    </lineage>
</organism>
<feature type="signal peptide" evidence="1">
    <location>
        <begin position="1"/>
        <end position="23"/>
    </location>
</feature>